<dbReference type="Pfam" id="PF10545">
    <property type="entry name" value="MADF_DNA_bdg"/>
    <property type="match status" value="1"/>
</dbReference>
<evidence type="ECO:0000313" key="2">
    <source>
        <dbReference type="EMBL" id="KAG8222035.1"/>
    </source>
</evidence>
<organism evidence="2 3">
    <name type="scientific">Ladona fulva</name>
    <name type="common">Scarce chaser dragonfly</name>
    <name type="synonym">Libellula fulva</name>
    <dbReference type="NCBI Taxonomy" id="123851"/>
    <lineage>
        <taxon>Eukaryota</taxon>
        <taxon>Metazoa</taxon>
        <taxon>Ecdysozoa</taxon>
        <taxon>Arthropoda</taxon>
        <taxon>Hexapoda</taxon>
        <taxon>Insecta</taxon>
        <taxon>Pterygota</taxon>
        <taxon>Palaeoptera</taxon>
        <taxon>Odonata</taxon>
        <taxon>Epiprocta</taxon>
        <taxon>Anisoptera</taxon>
        <taxon>Libelluloidea</taxon>
        <taxon>Libellulidae</taxon>
        <taxon>Ladona</taxon>
    </lineage>
</organism>
<name>A0A8K0NRI7_LADFU</name>
<dbReference type="InterPro" id="IPR006578">
    <property type="entry name" value="MADF-dom"/>
</dbReference>
<feature type="domain" description="MADF" evidence="1">
    <location>
        <begin position="11"/>
        <end position="75"/>
    </location>
</feature>
<keyword evidence="3" id="KW-1185">Reference proteome</keyword>
<dbReference type="EMBL" id="KZ308121">
    <property type="protein sequence ID" value="KAG8222035.1"/>
    <property type="molecule type" value="Genomic_DNA"/>
</dbReference>
<dbReference type="OrthoDB" id="6776244at2759"/>
<evidence type="ECO:0000259" key="1">
    <source>
        <dbReference type="PROSITE" id="PS51029"/>
    </source>
</evidence>
<dbReference type="Proteomes" id="UP000792457">
    <property type="component" value="Unassembled WGS sequence"/>
</dbReference>
<evidence type="ECO:0000313" key="3">
    <source>
        <dbReference type="Proteomes" id="UP000792457"/>
    </source>
</evidence>
<gene>
    <name evidence="2" type="ORF">J437_LFUL003955</name>
</gene>
<dbReference type="AlphaFoldDB" id="A0A8K0NRI7"/>
<comment type="caution">
    <text evidence="2">The sequence shown here is derived from an EMBL/GenBank/DDBJ whole genome shotgun (WGS) entry which is preliminary data.</text>
</comment>
<protein>
    <recommendedName>
        <fullName evidence="1">MADF domain-containing protein</fullName>
    </recommendedName>
</protein>
<reference evidence="2" key="1">
    <citation type="submission" date="2013-04" db="EMBL/GenBank/DDBJ databases">
        <authorList>
            <person name="Qu J."/>
            <person name="Murali S.C."/>
            <person name="Bandaranaike D."/>
            <person name="Bellair M."/>
            <person name="Blankenburg K."/>
            <person name="Chao H."/>
            <person name="Dinh H."/>
            <person name="Doddapaneni H."/>
            <person name="Downs B."/>
            <person name="Dugan-Rocha S."/>
            <person name="Elkadiri S."/>
            <person name="Gnanaolivu R.D."/>
            <person name="Hernandez B."/>
            <person name="Javaid M."/>
            <person name="Jayaseelan J.C."/>
            <person name="Lee S."/>
            <person name="Li M."/>
            <person name="Ming W."/>
            <person name="Munidasa M."/>
            <person name="Muniz J."/>
            <person name="Nguyen L."/>
            <person name="Ongeri F."/>
            <person name="Osuji N."/>
            <person name="Pu L.-L."/>
            <person name="Puazo M."/>
            <person name="Qu C."/>
            <person name="Quiroz J."/>
            <person name="Raj R."/>
            <person name="Weissenberger G."/>
            <person name="Xin Y."/>
            <person name="Zou X."/>
            <person name="Han Y."/>
            <person name="Richards S."/>
            <person name="Worley K."/>
            <person name="Muzny D."/>
            <person name="Gibbs R."/>
        </authorList>
    </citation>
    <scope>NUCLEOTIDE SEQUENCE</scope>
    <source>
        <strain evidence="2">Sampled in the wild</strain>
    </source>
</reference>
<dbReference type="PROSITE" id="PS51029">
    <property type="entry name" value="MADF"/>
    <property type="match status" value="1"/>
</dbReference>
<sequence>MSDEDNFDVERFIEEIKKRLAIWDPNSKDYRETNARKLQWDEVCALCIPNFDGLSASEKLRLASNVLMYNVQAHL</sequence>
<reference evidence="2" key="2">
    <citation type="submission" date="2017-10" db="EMBL/GenBank/DDBJ databases">
        <title>Ladona fulva Genome sequencing and assembly.</title>
        <authorList>
            <person name="Murali S."/>
            <person name="Richards S."/>
            <person name="Bandaranaike D."/>
            <person name="Bellair M."/>
            <person name="Blankenburg K."/>
            <person name="Chao H."/>
            <person name="Dinh H."/>
            <person name="Doddapaneni H."/>
            <person name="Dugan-Rocha S."/>
            <person name="Elkadiri S."/>
            <person name="Gnanaolivu R."/>
            <person name="Hernandez B."/>
            <person name="Skinner E."/>
            <person name="Javaid M."/>
            <person name="Lee S."/>
            <person name="Li M."/>
            <person name="Ming W."/>
            <person name="Munidasa M."/>
            <person name="Muniz J."/>
            <person name="Nguyen L."/>
            <person name="Hughes D."/>
            <person name="Osuji N."/>
            <person name="Pu L.-L."/>
            <person name="Puazo M."/>
            <person name="Qu C."/>
            <person name="Quiroz J."/>
            <person name="Raj R."/>
            <person name="Weissenberger G."/>
            <person name="Xin Y."/>
            <person name="Zou X."/>
            <person name="Han Y."/>
            <person name="Worley K."/>
            <person name="Muzny D."/>
            <person name="Gibbs R."/>
        </authorList>
    </citation>
    <scope>NUCLEOTIDE SEQUENCE</scope>
    <source>
        <strain evidence="2">Sampled in the wild</strain>
    </source>
</reference>
<accession>A0A8K0NRI7</accession>
<proteinExistence type="predicted"/>